<feature type="signal peptide" evidence="1">
    <location>
        <begin position="1"/>
        <end position="20"/>
    </location>
</feature>
<dbReference type="EMBL" id="FN594950">
    <property type="protein sequence ID" value="CBI15405.3"/>
    <property type="molecule type" value="Genomic_DNA"/>
</dbReference>
<name>D7SIU4_VITVI</name>
<evidence type="ECO:0000313" key="3">
    <source>
        <dbReference type="Proteomes" id="UP000009183"/>
    </source>
</evidence>
<dbReference type="Proteomes" id="UP000009183">
    <property type="component" value="Chromosome 17"/>
</dbReference>
<accession>D7SIU4</accession>
<evidence type="ECO:0000313" key="2">
    <source>
        <dbReference type="EMBL" id="CBI15405.3"/>
    </source>
</evidence>
<feature type="chain" id="PRO_5003105766" evidence="1">
    <location>
        <begin position="21"/>
        <end position="51"/>
    </location>
</feature>
<dbReference type="InParanoid" id="D7SIU4"/>
<dbReference type="AlphaFoldDB" id="D7SIU4"/>
<gene>
    <name evidence="2" type="ordered locus">VIT_17s0000g04240</name>
</gene>
<proteinExistence type="predicted"/>
<keyword evidence="3" id="KW-1185">Reference proteome</keyword>
<dbReference type="PaxDb" id="29760-VIT_17s0000g04240.t01"/>
<dbReference type="HOGENOM" id="CLU_3110321_0_0_1"/>
<protein>
    <submittedName>
        <fullName evidence="2">Uncharacterized protein</fullName>
    </submittedName>
</protein>
<evidence type="ECO:0000256" key="1">
    <source>
        <dbReference type="SAM" id="SignalP"/>
    </source>
</evidence>
<organism evidence="2 3">
    <name type="scientific">Vitis vinifera</name>
    <name type="common">Grape</name>
    <dbReference type="NCBI Taxonomy" id="29760"/>
    <lineage>
        <taxon>Eukaryota</taxon>
        <taxon>Viridiplantae</taxon>
        <taxon>Streptophyta</taxon>
        <taxon>Embryophyta</taxon>
        <taxon>Tracheophyta</taxon>
        <taxon>Spermatophyta</taxon>
        <taxon>Magnoliopsida</taxon>
        <taxon>eudicotyledons</taxon>
        <taxon>Gunneridae</taxon>
        <taxon>Pentapetalae</taxon>
        <taxon>rosids</taxon>
        <taxon>Vitales</taxon>
        <taxon>Vitaceae</taxon>
        <taxon>Viteae</taxon>
        <taxon>Vitis</taxon>
    </lineage>
</organism>
<keyword evidence="1" id="KW-0732">Signal</keyword>
<reference evidence="3" key="1">
    <citation type="journal article" date="2007" name="Nature">
        <title>The grapevine genome sequence suggests ancestral hexaploidization in major angiosperm phyla.</title>
        <authorList>
            <consortium name="The French-Italian Public Consortium for Grapevine Genome Characterization."/>
            <person name="Jaillon O."/>
            <person name="Aury J.-M."/>
            <person name="Noel B."/>
            <person name="Policriti A."/>
            <person name="Clepet C."/>
            <person name="Casagrande A."/>
            <person name="Choisne N."/>
            <person name="Aubourg S."/>
            <person name="Vitulo N."/>
            <person name="Jubin C."/>
            <person name="Vezzi A."/>
            <person name="Legeai F."/>
            <person name="Hugueney P."/>
            <person name="Dasilva C."/>
            <person name="Horner D."/>
            <person name="Mica E."/>
            <person name="Jublot D."/>
            <person name="Poulain J."/>
            <person name="Bruyere C."/>
            <person name="Billault A."/>
            <person name="Segurens B."/>
            <person name="Gouyvenoux M."/>
            <person name="Ugarte E."/>
            <person name="Cattonaro F."/>
            <person name="Anthouard V."/>
            <person name="Vico V."/>
            <person name="Del Fabbro C."/>
            <person name="Alaux M."/>
            <person name="Di Gaspero G."/>
            <person name="Dumas V."/>
            <person name="Felice N."/>
            <person name="Paillard S."/>
            <person name="Juman I."/>
            <person name="Moroldo M."/>
            <person name="Scalabrin S."/>
            <person name="Canaguier A."/>
            <person name="Le Clainche I."/>
            <person name="Malacrida G."/>
            <person name="Durand E."/>
            <person name="Pesole G."/>
            <person name="Laucou V."/>
            <person name="Chatelet P."/>
            <person name="Merdinoglu D."/>
            <person name="Delledonne M."/>
            <person name="Pezzotti M."/>
            <person name="Lecharny A."/>
            <person name="Scarpelli C."/>
            <person name="Artiguenave F."/>
            <person name="Pe M.E."/>
            <person name="Valle G."/>
            <person name="Morgante M."/>
            <person name="Caboche M."/>
            <person name="Adam-Blondon A.-F."/>
            <person name="Weissenbach J."/>
            <person name="Quetier F."/>
            <person name="Wincker P."/>
        </authorList>
    </citation>
    <scope>NUCLEOTIDE SEQUENCE [LARGE SCALE GENOMIC DNA]</scope>
    <source>
        <strain evidence="3">cv. Pinot noir / PN40024</strain>
    </source>
</reference>
<sequence>MHNMFLNLVLIYLHTMETKTEKFKYRDAETENTMSFLVDGSVKYILCFTMT</sequence>